<proteinExistence type="predicted"/>
<dbReference type="InParanoid" id="G3HH77"/>
<accession>G3HH77</accession>
<dbReference type="AlphaFoldDB" id="G3HH77"/>
<protein>
    <submittedName>
        <fullName evidence="1">Uncharacterized protein</fullName>
    </submittedName>
</protein>
<reference evidence="2" key="1">
    <citation type="journal article" date="2011" name="Nat. Biotechnol.">
        <title>The genomic sequence of the Chinese hamster ovary (CHO)-K1 cell line.</title>
        <authorList>
            <person name="Xu X."/>
            <person name="Nagarajan H."/>
            <person name="Lewis N.E."/>
            <person name="Pan S."/>
            <person name="Cai Z."/>
            <person name="Liu X."/>
            <person name="Chen W."/>
            <person name="Xie M."/>
            <person name="Wang W."/>
            <person name="Hammond S."/>
            <person name="Andersen M.R."/>
            <person name="Neff N."/>
            <person name="Passarelli B."/>
            <person name="Koh W."/>
            <person name="Fan H.C."/>
            <person name="Wang J."/>
            <person name="Gui Y."/>
            <person name="Lee K.H."/>
            <person name="Betenbaugh M.J."/>
            <person name="Quake S.R."/>
            <person name="Famili I."/>
            <person name="Palsson B.O."/>
            <person name="Wang J."/>
        </authorList>
    </citation>
    <scope>NUCLEOTIDE SEQUENCE [LARGE SCALE GENOMIC DNA]</scope>
    <source>
        <strain evidence="2">CHO K1 cell line</strain>
    </source>
</reference>
<dbReference type="EMBL" id="JH000372">
    <property type="protein sequence ID" value="EGV99034.1"/>
    <property type="molecule type" value="Genomic_DNA"/>
</dbReference>
<name>G3HH77_CRIGR</name>
<organism evidence="1 2">
    <name type="scientific">Cricetulus griseus</name>
    <name type="common">Chinese hamster</name>
    <name type="synonym">Cricetulus barabensis griseus</name>
    <dbReference type="NCBI Taxonomy" id="10029"/>
    <lineage>
        <taxon>Eukaryota</taxon>
        <taxon>Metazoa</taxon>
        <taxon>Chordata</taxon>
        <taxon>Craniata</taxon>
        <taxon>Vertebrata</taxon>
        <taxon>Euteleostomi</taxon>
        <taxon>Mammalia</taxon>
        <taxon>Eutheria</taxon>
        <taxon>Euarchontoglires</taxon>
        <taxon>Glires</taxon>
        <taxon>Rodentia</taxon>
        <taxon>Myomorpha</taxon>
        <taxon>Muroidea</taxon>
        <taxon>Cricetidae</taxon>
        <taxon>Cricetinae</taxon>
        <taxon>Cricetulus</taxon>
    </lineage>
</organism>
<evidence type="ECO:0000313" key="1">
    <source>
        <dbReference type="EMBL" id="EGV99034.1"/>
    </source>
</evidence>
<evidence type="ECO:0000313" key="2">
    <source>
        <dbReference type="Proteomes" id="UP000001075"/>
    </source>
</evidence>
<gene>
    <name evidence="1" type="ORF">I79_009975</name>
</gene>
<dbReference type="Proteomes" id="UP000001075">
    <property type="component" value="Unassembled WGS sequence"/>
</dbReference>
<sequence length="75" mass="8354">MALATLTLGRLPAPFWSAPGHFIGRLGQEEVVVLLETPPHPPPSILCSMRMGLCVLGCDTVYLRFTEDYRAQKQR</sequence>